<dbReference type="AlphaFoldDB" id="G0U5D4"/>
<feature type="domain" description="Protein kinase" evidence="12">
    <location>
        <begin position="56"/>
        <end position="326"/>
    </location>
</feature>
<proteinExistence type="inferred from homology"/>
<comment type="similarity">
    <text evidence="1">Belongs to the protein kinase superfamily. NEK Ser/Thr protein kinase family. NIMA subfamily.</text>
</comment>
<dbReference type="SUPFAM" id="SSF54277">
    <property type="entry name" value="CAD &amp; PB1 domains"/>
    <property type="match status" value="1"/>
</dbReference>
<keyword evidence="7 10" id="KW-0067">ATP-binding</keyword>
<feature type="compositionally biased region" description="Polar residues" evidence="11">
    <location>
        <begin position="1"/>
        <end position="18"/>
    </location>
</feature>
<evidence type="ECO:0000256" key="9">
    <source>
        <dbReference type="ARBA" id="ARBA00048679"/>
    </source>
</evidence>
<evidence type="ECO:0000256" key="6">
    <source>
        <dbReference type="ARBA" id="ARBA00022777"/>
    </source>
</evidence>
<feature type="binding site" evidence="10">
    <location>
        <position position="90"/>
    </location>
    <ligand>
        <name>ATP</name>
        <dbReference type="ChEBI" id="CHEBI:30616"/>
    </ligand>
</feature>
<dbReference type="EC" id="2.7.11.1" evidence="2"/>
<dbReference type="PROSITE" id="PS00107">
    <property type="entry name" value="PROTEIN_KINASE_ATP"/>
    <property type="match status" value="1"/>
</dbReference>
<feature type="region of interest" description="Disordered" evidence="11">
    <location>
        <begin position="1"/>
        <end position="22"/>
    </location>
</feature>
<keyword evidence="3" id="KW-0723">Serine/threonine-protein kinase</keyword>
<dbReference type="PROSITE" id="PS50011">
    <property type="entry name" value="PROTEIN_KINASE_DOM"/>
    <property type="match status" value="1"/>
</dbReference>
<protein>
    <recommendedName>
        <fullName evidence="2">non-specific serine/threonine protein kinase</fullName>
        <ecNumber evidence="2">2.7.11.1</ecNumber>
    </recommendedName>
</protein>
<comment type="catalytic activity">
    <reaction evidence="9">
        <text>L-seryl-[protein] + ATP = O-phospho-L-seryl-[protein] + ADP + H(+)</text>
        <dbReference type="Rhea" id="RHEA:17989"/>
        <dbReference type="Rhea" id="RHEA-COMP:9863"/>
        <dbReference type="Rhea" id="RHEA-COMP:11604"/>
        <dbReference type="ChEBI" id="CHEBI:15378"/>
        <dbReference type="ChEBI" id="CHEBI:29999"/>
        <dbReference type="ChEBI" id="CHEBI:30616"/>
        <dbReference type="ChEBI" id="CHEBI:83421"/>
        <dbReference type="ChEBI" id="CHEBI:456216"/>
        <dbReference type="EC" id="2.7.11.1"/>
    </reaction>
</comment>
<dbReference type="SUPFAM" id="SSF56112">
    <property type="entry name" value="Protein kinase-like (PK-like)"/>
    <property type="match status" value="2"/>
</dbReference>
<evidence type="ECO:0000256" key="3">
    <source>
        <dbReference type="ARBA" id="ARBA00022527"/>
    </source>
</evidence>
<accession>G0U5D4</accession>
<evidence type="ECO:0000256" key="1">
    <source>
        <dbReference type="ARBA" id="ARBA00010886"/>
    </source>
</evidence>
<keyword evidence="5 10" id="KW-0547">Nucleotide-binding</keyword>
<dbReference type="InterPro" id="IPR017441">
    <property type="entry name" value="Protein_kinase_ATP_BS"/>
</dbReference>
<dbReference type="GO" id="GO:0005524">
    <property type="term" value="F:ATP binding"/>
    <property type="evidence" value="ECO:0007669"/>
    <property type="project" value="UniProtKB-UniRule"/>
</dbReference>
<dbReference type="PANTHER" id="PTHR43671">
    <property type="entry name" value="SERINE/THREONINE-PROTEIN KINASE NEK"/>
    <property type="match status" value="1"/>
</dbReference>
<evidence type="ECO:0000256" key="2">
    <source>
        <dbReference type="ARBA" id="ARBA00012513"/>
    </source>
</evidence>
<dbReference type="Pfam" id="PF00069">
    <property type="entry name" value="Pkinase"/>
    <property type="match status" value="1"/>
</dbReference>
<sequence>MPPSSSYMRLVPGNTSAADSVERGAPGRIVPATFASATGQAVSSHETGPLYHWARFPRHSQIGSGGFGNVYLCHDILPDSKWYNKPVAVKVVRLSTLSDSEVALAMNEAAILRHIRHDNVLQYVDCFIDDEQQLCLVSEYVSGGDLSALLRRCEGVEDDADLVGCGIGGQYNQTRDAVCVGPLAPSSAGGVRPLEQAALDGRSSFAPKMWIESYRIVDMVRQCLEASVWALGVLAYELYCHKLPFTADNVLAQIHIVTEGEYDREALHSPHIFSAAQQAALESCYGSAFSQQEETLHQLVVVLVERMLVLDPVLRPSASALLREFFATSPSRSLSPVVTPLFSRVATPAAERYGTFIDNSDDHDSKRYPFSSCHGLSRKLPSASEGIASASGVLSQPDAPGSFSEALGELVAHSYKDLTSALLPVERQSDVLQLSIQSQPSRVATPSAALMDGASDAVADSPDQCDLNTPAAQRILTARMNKIPWLRDAEVFSRLTLCGDRKNDVILVDWKDSEHFAIYSPQRLLSPSPVRNTQVLPFPAPSTEHYSGKTSNKPCTSGFSSPSQSLCVPLRLSSHGSERSSMQQQRDVLETVDRGAANNKESCNLAGQSRNLSTEELEAVLRKKIMASYLHRQRQLKAAREALAAREEKRRRLYAELNDLYAKSYADSCEQSTLLSDEGISARSMRRAASFVSTQPPASALLVTESETLRRMPRSFTSMTSPPRYLSRLYQGSGLSGSLSDEAATQTKEVLRMAADAVAVAARRRKLTANPPARLDFSKRSLWWNGHTKSRSSSIDDSRRGEDRKVYTIPVSLTIVRREIDVACVSTLVNESCIGSPGTLVLPMTVKLKSLRPRTRISGVVWRVKEALKDNGLEHVLLFPLDIDNEEEVGANELCLRYIDSENDVVALTEDSDWKYSVRDWMKRSSQPWLQLWMIMP</sequence>
<feature type="compositionally biased region" description="Polar residues" evidence="11">
    <location>
        <begin position="544"/>
        <end position="563"/>
    </location>
</feature>
<evidence type="ECO:0000256" key="5">
    <source>
        <dbReference type="ARBA" id="ARBA00022741"/>
    </source>
</evidence>
<feature type="region of interest" description="Disordered" evidence="11">
    <location>
        <begin position="535"/>
        <end position="563"/>
    </location>
</feature>
<dbReference type="InterPro" id="IPR011009">
    <property type="entry name" value="Kinase-like_dom_sf"/>
</dbReference>
<evidence type="ECO:0000313" key="13">
    <source>
        <dbReference type="EMBL" id="CCC51082.1"/>
    </source>
</evidence>
<evidence type="ECO:0000256" key="11">
    <source>
        <dbReference type="SAM" id="MobiDB-lite"/>
    </source>
</evidence>
<evidence type="ECO:0000256" key="4">
    <source>
        <dbReference type="ARBA" id="ARBA00022679"/>
    </source>
</evidence>
<evidence type="ECO:0000259" key="12">
    <source>
        <dbReference type="PROSITE" id="PS50011"/>
    </source>
</evidence>
<reference evidence="13" key="1">
    <citation type="journal article" date="2012" name="Proc. Natl. Acad. Sci. U.S.A.">
        <title>Antigenic diversity is generated by distinct evolutionary mechanisms in African trypanosome species.</title>
        <authorList>
            <person name="Jackson A.P."/>
            <person name="Berry A."/>
            <person name="Aslett M."/>
            <person name="Allison H.C."/>
            <person name="Burton P."/>
            <person name="Vavrova-Anderson J."/>
            <person name="Brown R."/>
            <person name="Browne H."/>
            <person name="Corton N."/>
            <person name="Hauser H."/>
            <person name="Gamble J."/>
            <person name="Gilderthorp R."/>
            <person name="Marcello L."/>
            <person name="McQuillan J."/>
            <person name="Otto T.D."/>
            <person name="Quail M.A."/>
            <person name="Sanders M.J."/>
            <person name="van Tonder A."/>
            <person name="Ginger M.L."/>
            <person name="Field M.C."/>
            <person name="Barry J.D."/>
            <person name="Hertz-Fowler C."/>
            <person name="Berriman M."/>
        </authorList>
    </citation>
    <scope>NUCLEOTIDE SEQUENCE</scope>
    <source>
        <strain evidence="13">Y486</strain>
    </source>
</reference>
<gene>
    <name evidence="13" type="ORF">TVY486_1001360</name>
</gene>
<dbReference type="EMBL" id="HE573026">
    <property type="protein sequence ID" value="CCC51082.1"/>
    <property type="molecule type" value="Genomic_DNA"/>
</dbReference>
<comment type="catalytic activity">
    <reaction evidence="8">
        <text>L-threonyl-[protein] + ATP = O-phospho-L-threonyl-[protein] + ADP + H(+)</text>
        <dbReference type="Rhea" id="RHEA:46608"/>
        <dbReference type="Rhea" id="RHEA-COMP:11060"/>
        <dbReference type="Rhea" id="RHEA-COMP:11605"/>
        <dbReference type="ChEBI" id="CHEBI:15378"/>
        <dbReference type="ChEBI" id="CHEBI:30013"/>
        <dbReference type="ChEBI" id="CHEBI:30616"/>
        <dbReference type="ChEBI" id="CHEBI:61977"/>
        <dbReference type="ChEBI" id="CHEBI:456216"/>
        <dbReference type="EC" id="2.7.11.1"/>
    </reaction>
</comment>
<dbReference type="InterPro" id="IPR000719">
    <property type="entry name" value="Prot_kinase_dom"/>
</dbReference>
<evidence type="ECO:0000256" key="10">
    <source>
        <dbReference type="PROSITE-ProRule" id="PRU10141"/>
    </source>
</evidence>
<evidence type="ECO:0000256" key="8">
    <source>
        <dbReference type="ARBA" id="ARBA00047899"/>
    </source>
</evidence>
<organism evidence="13">
    <name type="scientific">Trypanosoma vivax (strain Y486)</name>
    <dbReference type="NCBI Taxonomy" id="1055687"/>
    <lineage>
        <taxon>Eukaryota</taxon>
        <taxon>Discoba</taxon>
        <taxon>Euglenozoa</taxon>
        <taxon>Kinetoplastea</taxon>
        <taxon>Metakinetoplastina</taxon>
        <taxon>Trypanosomatida</taxon>
        <taxon>Trypanosomatidae</taxon>
        <taxon>Trypanosoma</taxon>
        <taxon>Duttonella</taxon>
    </lineage>
</organism>
<dbReference type="GO" id="GO:0004674">
    <property type="term" value="F:protein serine/threonine kinase activity"/>
    <property type="evidence" value="ECO:0007669"/>
    <property type="project" value="UniProtKB-KW"/>
</dbReference>
<evidence type="ECO:0000256" key="7">
    <source>
        <dbReference type="ARBA" id="ARBA00022840"/>
    </source>
</evidence>
<name>G0U5D4_TRYVY</name>
<keyword evidence="6 13" id="KW-0418">Kinase</keyword>
<dbReference type="PANTHER" id="PTHR43671:SF98">
    <property type="entry name" value="SERINE_THREONINE-PROTEIN KINASE NEK11"/>
    <property type="match status" value="1"/>
</dbReference>
<keyword evidence="4" id="KW-0808">Transferase</keyword>
<dbReference type="Gene3D" id="1.10.510.10">
    <property type="entry name" value="Transferase(Phosphotransferase) domain 1"/>
    <property type="match status" value="2"/>
</dbReference>
<dbReference type="InterPro" id="IPR050660">
    <property type="entry name" value="NEK_Ser/Thr_kinase"/>
</dbReference>
<dbReference type="VEuPathDB" id="TriTrypDB:TvY486_1001360"/>